<gene>
    <name evidence="1" type="ORF">CS347_22320</name>
</gene>
<accession>A0AAN1S126</accession>
<evidence type="ECO:0000313" key="2">
    <source>
        <dbReference type="Proteomes" id="UP000282741"/>
    </source>
</evidence>
<dbReference type="EMBL" id="CP024172">
    <property type="protein sequence ID" value="AZW19716.1"/>
    <property type="molecule type" value="Genomic_DNA"/>
</dbReference>
<organism evidence="1 2">
    <name type="scientific">Bordetella hinzii</name>
    <dbReference type="NCBI Taxonomy" id="103855"/>
    <lineage>
        <taxon>Bacteria</taxon>
        <taxon>Pseudomonadati</taxon>
        <taxon>Pseudomonadota</taxon>
        <taxon>Betaproteobacteria</taxon>
        <taxon>Burkholderiales</taxon>
        <taxon>Alcaligenaceae</taxon>
        <taxon>Bordetella</taxon>
    </lineage>
</organism>
<proteinExistence type="predicted"/>
<evidence type="ECO:0008006" key="3">
    <source>
        <dbReference type="Google" id="ProtNLM"/>
    </source>
</evidence>
<protein>
    <recommendedName>
        <fullName evidence="3">Lipoprotein</fullName>
    </recommendedName>
</protein>
<reference evidence="2" key="1">
    <citation type="submission" date="2017-10" db="EMBL/GenBank/DDBJ databases">
        <title>Whole genome sequencing of various Bordetella species.</title>
        <authorList>
            <person name="Weigand M.R."/>
            <person name="Loparev V."/>
            <person name="Peng Y."/>
            <person name="Bowden K.E."/>
            <person name="Tondella M.L."/>
            <person name="Williams M.M."/>
        </authorList>
    </citation>
    <scope>NUCLEOTIDE SEQUENCE [LARGE SCALE GENOMIC DNA]</scope>
    <source>
        <strain evidence="2">H720</strain>
    </source>
</reference>
<dbReference type="Proteomes" id="UP000282741">
    <property type="component" value="Chromosome"/>
</dbReference>
<sequence>MLARRPAPGPRHAGIKYRHCSLVPETDMHLRLALPLCLLVLLTACGVSSEIKRVDKDRYQIRYNAGAKAMTWVEIKNQARQQAEDYCAGMNRRYARPEVSSNHATGLMPKEAVVTFSCEDKPAPSPAKGG</sequence>
<dbReference type="AlphaFoldDB" id="A0AAN1S126"/>
<name>A0AAN1S126_9BORD</name>
<evidence type="ECO:0000313" key="1">
    <source>
        <dbReference type="EMBL" id="AZW19716.1"/>
    </source>
</evidence>